<comment type="caution">
    <text evidence="2">The sequence shown here is derived from an EMBL/GenBank/DDBJ whole genome shotgun (WGS) entry which is preliminary data.</text>
</comment>
<accession>A0A5N4D6U5</accession>
<evidence type="ECO:0000256" key="1">
    <source>
        <dbReference type="SAM" id="MobiDB-lite"/>
    </source>
</evidence>
<dbReference type="EMBL" id="JWIN03000015">
    <property type="protein sequence ID" value="KAB1266770.1"/>
    <property type="molecule type" value="Genomic_DNA"/>
</dbReference>
<gene>
    <name evidence="2" type="ORF">Cadr_000018419</name>
</gene>
<organism evidence="2 3">
    <name type="scientific">Camelus dromedarius</name>
    <name type="common">Dromedary</name>
    <name type="synonym">Arabian camel</name>
    <dbReference type="NCBI Taxonomy" id="9838"/>
    <lineage>
        <taxon>Eukaryota</taxon>
        <taxon>Metazoa</taxon>
        <taxon>Chordata</taxon>
        <taxon>Craniata</taxon>
        <taxon>Vertebrata</taxon>
        <taxon>Euteleostomi</taxon>
        <taxon>Mammalia</taxon>
        <taxon>Eutheria</taxon>
        <taxon>Laurasiatheria</taxon>
        <taxon>Artiodactyla</taxon>
        <taxon>Tylopoda</taxon>
        <taxon>Camelidae</taxon>
        <taxon>Camelus</taxon>
    </lineage>
</organism>
<keyword evidence="3" id="KW-1185">Reference proteome</keyword>
<sequence>MKASPVLTPLCWGVGGPIMRHGPKDLQYCKTGIQDLASRINELISMNGILFCTMISKTLGIVCDVSELLQRLQQGKRDYFRLGHGSDMHVRKAQVVEGLSGKKLIHVAVRALHCLVVSDAGGNLAKQQALSPILTALQIMYARDAVVRALMPTSMVTPVECPLFSSSAPSSCVSAVASPVNGEEYVLAVDTEDRLDPNPWQEKRGEDVESQNKASGPECQSSDEFISLLVMDNRCTLDLLKLKIWIRVGILTSSCFVPRFLPQVADTWLELWVTELEDITTDSRVATCPPSPWWWRAAIPMQMTLPPVAQ</sequence>
<evidence type="ECO:0000313" key="3">
    <source>
        <dbReference type="Proteomes" id="UP000299084"/>
    </source>
</evidence>
<protein>
    <submittedName>
        <fullName evidence="2">E3 ubiquitin-protein ligase HERC2</fullName>
    </submittedName>
</protein>
<feature type="compositionally biased region" description="Basic and acidic residues" evidence="1">
    <location>
        <begin position="195"/>
        <end position="207"/>
    </location>
</feature>
<name>A0A5N4D6U5_CAMDR</name>
<dbReference type="AlphaFoldDB" id="A0A5N4D6U5"/>
<reference evidence="2 3" key="1">
    <citation type="journal article" date="2019" name="Mol. Ecol. Resour.">
        <title>Improving Illumina assemblies with Hi-C and long reads: an example with the North African dromedary.</title>
        <authorList>
            <person name="Elbers J.P."/>
            <person name="Rogers M.F."/>
            <person name="Perelman P.L."/>
            <person name="Proskuryakova A.A."/>
            <person name="Serdyukova N.A."/>
            <person name="Johnson W.E."/>
            <person name="Horin P."/>
            <person name="Corander J."/>
            <person name="Murphy D."/>
            <person name="Burger P.A."/>
        </authorList>
    </citation>
    <scope>NUCLEOTIDE SEQUENCE [LARGE SCALE GENOMIC DNA]</scope>
    <source>
        <strain evidence="2">Drom800</strain>
        <tissue evidence="2">Blood</tissue>
    </source>
</reference>
<dbReference type="Proteomes" id="UP000299084">
    <property type="component" value="Unassembled WGS sequence"/>
</dbReference>
<proteinExistence type="predicted"/>
<feature type="region of interest" description="Disordered" evidence="1">
    <location>
        <begin position="195"/>
        <end position="218"/>
    </location>
</feature>
<evidence type="ECO:0000313" key="2">
    <source>
        <dbReference type="EMBL" id="KAB1266770.1"/>
    </source>
</evidence>